<evidence type="ECO:0000313" key="1">
    <source>
        <dbReference type="EMBL" id="JAI28695.1"/>
    </source>
</evidence>
<dbReference type="AlphaFoldDB" id="A0A0K8UQS3"/>
<dbReference type="InterPro" id="IPR036397">
    <property type="entry name" value="RNaseH_sf"/>
</dbReference>
<dbReference type="SUPFAM" id="SSF53098">
    <property type="entry name" value="Ribonuclease H-like"/>
    <property type="match status" value="1"/>
</dbReference>
<protein>
    <submittedName>
        <fullName evidence="1">Uncharacterized protein</fullName>
    </submittedName>
</protein>
<dbReference type="GO" id="GO:0003676">
    <property type="term" value="F:nucleic acid binding"/>
    <property type="evidence" value="ECO:0007669"/>
    <property type="project" value="InterPro"/>
</dbReference>
<feature type="non-terminal residue" evidence="1">
    <location>
        <position position="1"/>
    </location>
</feature>
<dbReference type="InterPro" id="IPR012337">
    <property type="entry name" value="RNaseH-like_sf"/>
</dbReference>
<gene>
    <name evidence="1" type="ORF">c0_g1_i2</name>
</gene>
<dbReference type="EMBL" id="GDHF01023619">
    <property type="protein sequence ID" value="JAI28695.1"/>
    <property type="molecule type" value="Transcribed_RNA"/>
</dbReference>
<accession>A0A0K8UQS3</accession>
<proteinExistence type="predicted"/>
<organism evidence="1">
    <name type="scientific">Bactrocera latifrons</name>
    <name type="common">Malaysian fruit fly</name>
    <name type="synonym">Chaetodacus latifrons</name>
    <dbReference type="NCBI Taxonomy" id="174628"/>
    <lineage>
        <taxon>Eukaryota</taxon>
        <taxon>Metazoa</taxon>
        <taxon>Ecdysozoa</taxon>
        <taxon>Arthropoda</taxon>
        <taxon>Hexapoda</taxon>
        <taxon>Insecta</taxon>
        <taxon>Pterygota</taxon>
        <taxon>Neoptera</taxon>
        <taxon>Endopterygota</taxon>
        <taxon>Diptera</taxon>
        <taxon>Brachycera</taxon>
        <taxon>Muscomorpha</taxon>
        <taxon>Tephritoidea</taxon>
        <taxon>Tephritidae</taxon>
        <taxon>Bactrocera</taxon>
        <taxon>Bactrocera</taxon>
    </lineage>
</organism>
<sequence>VYNALSVVQKSNLKTLICTDSKSAISALLNASNKSYLIAQIRSILIEKTNLKIMWIPRHTGITGNHLLPRWQKFCLSAIRPLPRYKSLCSPSSWSYVINAFPFIKWKP</sequence>
<dbReference type="Gene3D" id="3.30.420.10">
    <property type="entry name" value="Ribonuclease H-like superfamily/Ribonuclease H"/>
    <property type="match status" value="1"/>
</dbReference>
<name>A0A0K8UQS3_BACLA</name>
<reference evidence="1" key="1">
    <citation type="submission" date="2015-06" db="EMBL/GenBank/DDBJ databases">
        <authorList>
            <person name="Hoefler B.C."/>
            <person name="Straight P.D."/>
        </authorList>
    </citation>
    <scope>NUCLEOTIDE SEQUENCE</scope>
</reference>